<proteinExistence type="predicted"/>
<comment type="caution">
    <text evidence="1">The sequence shown here is derived from an EMBL/GenBank/DDBJ whole genome shotgun (WGS) entry which is preliminary data.</text>
</comment>
<dbReference type="EMBL" id="CM042884">
    <property type="protein sequence ID" value="KAI4370205.1"/>
    <property type="molecule type" value="Genomic_DNA"/>
</dbReference>
<organism evidence="1 2">
    <name type="scientific">Melastoma candidum</name>
    <dbReference type="NCBI Taxonomy" id="119954"/>
    <lineage>
        <taxon>Eukaryota</taxon>
        <taxon>Viridiplantae</taxon>
        <taxon>Streptophyta</taxon>
        <taxon>Embryophyta</taxon>
        <taxon>Tracheophyta</taxon>
        <taxon>Spermatophyta</taxon>
        <taxon>Magnoliopsida</taxon>
        <taxon>eudicotyledons</taxon>
        <taxon>Gunneridae</taxon>
        <taxon>Pentapetalae</taxon>
        <taxon>rosids</taxon>
        <taxon>malvids</taxon>
        <taxon>Myrtales</taxon>
        <taxon>Melastomataceae</taxon>
        <taxon>Melastomatoideae</taxon>
        <taxon>Melastomateae</taxon>
        <taxon>Melastoma</taxon>
    </lineage>
</organism>
<keyword evidence="2" id="KW-1185">Reference proteome</keyword>
<accession>A0ACB9QUS6</accession>
<evidence type="ECO:0000313" key="1">
    <source>
        <dbReference type="EMBL" id="KAI4370205.1"/>
    </source>
</evidence>
<sequence length="964" mass="107310">MEARLKGKGHDLRGAVGSGSENEGEKKKSLEWDLNEWRWDGDLFTATPVISSERSECLGKQLFPVVPDNARTRDLATCELYSGEEVAPGNERGERVVEKRIRIPVMEERDSGEEGGFDLNLGGQSCLESDADIKGRKKVKYLGGGVNCPGCQVQGCEADLSNARDYHRRHKVCEMHSKASEAPVRNVLQRFCQQCSRFHLLEEFDEGKRSCRRRLAGHNKRRRKAHPNAPASSGPAPDEKSSSFLLISLLRMLSNIHLSSLDQTRGQDLLSHLLRNLADAVNGQNTSRMLQETTNVGPSLGNRDKIKGVMQIESREQHIMQVATDCIQEALNINNPAGINLKNIDLNCICDDDMEGIIEVSGRCNVHEGSKYNHHCTLSEEKQDVLKSSPPRPPSNPSFGHSPSSSSGEDQSRTDRIVFKLFGKDPNDLPTVLRSQILQWLSHSPTEMESYIKPGCIVLTIYLRLRNSMWEELCHDLGTSLSKLLDLSSDPFWRSGWIFMRLQDFASFIYDGSIILETPLPLEHHSCRITSISPIAIAFSTSARFSVKGYNLVMPKSKLFCALEGKYLVQADVSDLVGGVETGAERDVLQSLSFQCSVPGTCGRGFIEVEDFSLTNSFFPFIVAEEDVCSEIRTLESYLDAFESSLDVTYEARNVAIGFLHEVGWLLHHSHLTARLKSDNHTVPKFPFGRFRWLVEFSMENDWCAVVKKLLGIMCDGVIDTDGCPSIDAALSRLGLLHVAVRRNCRPMVELLLRYIPKERVDDAKLDPQWHSYESQNGFLFKPNAVDIGGLTPVHIAAGMSGSEHVLDSLTDDPLSIGIEVWKTAQDSSGLTPNDYASVRGFYSYIRLVQSKVPGKCGSGEEHVIVDVPSRSKPKPSDELGPTKTFGLELRSTRQKSLQADCKLCDRKLACRVTRMSQIARPAMVCMVAVATICVCAALLFKSSPNVIYCFRPFVWEKLPYGAS</sequence>
<evidence type="ECO:0000313" key="2">
    <source>
        <dbReference type="Proteomes" id="UP001057402"/>
    </source>
</evidence>
<reference evidence="2" key="1">
    <citation type="journal article" date="2023" name="Front. Plant Sci.">
        <title>Chromosomal-level genome assembly of Melastoma candidum provides insights into trichome evolution.</title>
        <authorList>
            <person name="Zhong Y."/>
            <person name="Wu W."/>
            <person name="Sun C."/>
            <person name="Zou P."/>
            <person name="Liu Y."/>
            <person name="Dai S."/>
            <person name="Zhou R."/>
        </authorList>
    </citation>
    <scope>NUCLEOTIDE SEQUENCE [LARGE SCALE GENOMIC DNA]</scope>
</reference>
<protein>
    <submittedName>
        <fullName evidence="1">Uncharacterized protein</fullName>
    </submittedName>
</protein>
<name>A0ACB9QUS6_9MYRT</name>
<gene>
    <name evidence="1" type="ORF">MLD38_018575</name>
</gene>
<dbReference type="Proteomes" id="UP001057402">
    <property type="component" value="Chromosome 5"/>
</dbReference>